<dbReference type="RefSeq" id="WP_276266148.1">
    <property type="nucleotide sequence ID" value="NZ_JARJLM010000351.1"/>
</dbReference>
<evidence type="ECO:0000313" key="2">
    <source>
        <dbReference type="EMBL" id="MDF3835335.1"/>
    </source>
</evidence>
<dbReference type="Pfam" id="PF00561">
    <property type="entry name" value="Abhydrolase_1"/>
    <property type="match status" value="1"/>
</dbReference>
<feature type="domain" description="AB hydrolase-1" evidence="1">
    <location>
        <begin position="80"/>
        <end position="187"/>
    </location>
</feature>
<keyword evidence="3" id="KW-1185">Reference proteome</keyword>
<evidence type="ECO:0000259" key="1">
    <source>
        <dbReference type="Pfam" id="PF00561"/>
    </source>
</evidence>
<keyword evidence="2" id="KW-0378">Hydrolase</keyword>
<dbReference type="PANTHER" id="PTHR43798">
    <property type="entry name" value="MONOACYLGLYCEROL LIPASE"/>
    <property type="match status" value="1"/>
</dbReference>
<protein>
    <submittedName>
        <fullName evidence="2">Alpha/beta hydrolase</fullName>
    </submittedName>
</protein>
<dbReference type="InterPro" id="IPR000073">
    <property type="entry name" value="AB_hydrolase_1"/>
</dbReference>
<dbReference type="GO" id="GO:0016787">
    <property type="term" value="F:hydrolase activity"/>
    <property type="evidence" value="ECO:0007669"/>
    <property type="project" value="UniProtKB-KW"/>
</dbReference>
<gene>
    <name evidence="2" type="ORF">P3W85_20595</name>
</gene>
<dbReference type="Proteomes" id="UP001216674">
    <property type="component" value="Unassembled WGS sequence"/>
</dbReference>
<comment type="caution">
    <text evidence="2">The sequence shown here is derived from an EMBL/GenBank/DDBJ whole genome shotgun (WGS) entry which is preliminary data.</text>
</comment>
<dbReference type="SUPFAM" id="SSF53474">
    <property type="entry name" value="alpha/beta-Hydrolases"/>
    <property type="match status" value="1"/>
</dbReference>
<dbReference type="InterPro" id="IPR029058">
    <property type="entry name" value="AB_hydrolase_fold"/>
</dbReference>
<dbReference type="Gene3D" id="3.40.50.1820">
    <property type="entry name" value="alpha/beta hydrolase"/>
    <property type="match status" value="1"/>
</dbReference>
<dbReference type="InterPro" id="IPR050266">
    <property type="entry name" value="AB_hydrolase_sf"/>
</dbReference>
<accession>A0ABT6ART4</accession>
<name>A0ABT6ART4_9BURK</name>
<dbReference type="EMBL" id="JARJLM010000351">
    <property type="protein sequence ID" value="MDF3835335.1"/>
    <property type="molecule type" value="Genomic_DNA"/>
</dbReference>
<evidence type="ECO:0000313" key="3">
    <source>
        <dbReference type="Proteomes" id="UP001216674"/>
    </source>
</evidence>
<proteinExistence type="predicted"/>
<sequence>MHEASKNLYPVPPFNKRRRLTQALAALPFTLPIAGLTACGGDDREDASNLTPTVTDRRVALSTGVTLHVRDWNAANARRVVVLLGGHGENAQYFNGMAAELARRARVIAVSRRGYGQSEKLMPSTVQRYDPDTLVRDLESLLSRLGVGSAVLCGHSIAVNELTLFAGRYPKLVRGIVYMDTPFDYTRKNRLEDEVAPSDPALMTPPPQPSDGASFAAAVAYAKRIRKVWTPATEANLRDSLHVLPDGRVRPSTPEAVDKSMLSEALSFSPDYAAVKAPSLILAASPTSPRDLFPWLIEPISSQIRQEVETLLHYSRRRRSRTLEWFKAALPDSQQKIIANSSHADFFIEHQAEVVRAIESTGWY</sequence>
<reference evidence="2 3" key="1">
    <citation type="submission" date="2023-03" db="EMBL/GenBank/DDBJ databases">
        <title>Draft assemblies of triclosan tolerant bacteria isolated from returned activated sludge.</title>
        <authorList>
            <person name="Van Hamelsveld S."/>
        </authorList>
    </citation>
    <scope>NUCLEOTIDE SEQUENCE [LARGE SCALE GENOMIC DNA]</scope>
    <source>
        <strain evidence="2 3">GW210010_S58</strain>
    </source>
</reference>
<dbReference type="PANTHER" id="PTHR43798:SF33">
    <property type="entry name" value="HYDROLASE, PUTATIVE (AFU_ORTHOLOGUE AFUA_2G14860)-RELATED"/>
    <property type="match status" value="1"/>
</dbReference>
<organism evidence="2 3">
    <name type="scientific">Cupriavidus basilensis</name>
    <dbReference type="NCBI Taxonomy" id="68895"/>
    <lineage>
        <taxon>Bacteria</taxon>
        <taxon>Pseudomonadati</taxon>
        <taxon>Pseudomonadota</taxon>
        <taxon>Betaproteobacteria</taxon>
        <taxon>Burkholderiales</taxon>
        <taxon>Burkholderiaceae</taxon>
        <taxon>Cupriavidus</taxon>
    </lineage>
</organism>